<feature type="non-terminal residue" evidence="1">
    <location>
        <position position="177"/>
    </location>
</feature>
<gene>
    <name evidence="1" type="ORF">PMAYCL1PPCAC_08941</name>
</gene>
<accession>A0AAN4ZFW6</accession>
<dbReference type="AlphaFoldDB" id="A0AAN4ZFW6"/>
<keyword evidence="2" id="KW-1185">Reference proteome</keyword>
<sequence>AILLKIIEMQVVNGMSDSVSFPKQTHTKSSRIVLETSEKETERACQVACGDITQCMAISYAVPTCILLGAESPEMTCSAPVSVPTKSHIIIGRTNITEEMGFDPCVKELFPSETILGKVGVCPRDNGLLVIRAINESGSRVTFDNDPENYLKFDTSRNMWVLEFTSTGVETWLVAVS</sequence>
<proteinExistence type="predicted"/>
<protein>
    <submittedName>
        <fullName evidence="1">Uncharacterized protein</fullName>
    </submittedName>
</protein>
<evidence type="ECO:0000313" key="2">
    <source>
        <dbReference type="Proteomes" id="UP001328107"/>
    </source>
</evidence>
<comment type="caution">
    <text evidence="1">The sequence shown here is derived from an EMBL/GenBank/DDBJ whole genome shotgun (WGS) entry which is preliminary data.</text>
</comment>
<reference evidence="2" key="1">
    <citation type="submission" date="2022-10" db="EMBL/GenBank/DDBJ databases">
        <title>Genome assembly of Pristionchus species.</title>
        <authorList>
            <person name="Yoshida K."/>
            <person name="Sommer R.J."/>
        </authorList>
    </citation>
    <scope>NUCLEOTIDE SEQUENCE [LARGE SCALE GENOMIC DNA]</scope>
    <source>
        <strain evidence="2">RS5460</strain>
    </source>
</reference>
<dbReference type="EMBL" id="BTRK01000002">
    <property type="protein sequence ID" value="GMR38744.1"/>
    <property type="molecule type" value="Genomic_DNA"/>
</dbReference>
<evidence type="ECO:0000313" key="1">
    <source>
        <dbReference type="EMBL" id="GMR38744.1"/>
    </source>
</evidence>
<organism evidence="1 2">
    <name type="scientific">Pristionchus mayeri</name>
    <dbReference type="NCBI Taxonomy" id="1317129"/>
    <lineage>
        <taxon>Eukaryota</taxon>
        <taxon>Metazoa</taxon>
        <taxon>Ecdysozoa</taxon>
        <taxon>Nematoda</taxon>
        <taxon>Chromadorea</taxon>
        <taxon>Rhabditida</taxon>
        <taxon>Rhabditina</taxon>
        <taxon>Diplogasteromorpha</taxon>
        <taxon>Diplogasteroidea</taxon>
        <taxon>Neodiplogasteridae</taxon>
        <taxon>Pristionchus</taxon>
    </lineage>
</organism>
<dbReference type="Proteomes" id="UP001328107">
    <property type="component" value="Unassembled WGS sequence"/>
</dbReference>
<feature type="non-terminal residue" evidence="1">
    <location>
        <position position="1"/>
    </location>
</feature>
<name>A0AAN4ZFW6_9BILA</name>